<accession>A0A2V1K7J2</accession>
<protein>
    <recommendedName>
        <fullName evidence="4">Helix-turn-helix domain-containing protein</fullName>
    </recommendedName>
</protein>
<evidence type="ECO:0000313" key="2">
    <source>
        <dbReference type="EMBL" id="PWF27073.1"/>
    </source>
</evidence>
<feature type="region of interest" description="Disordered" evidence="1">
    <location>
        <begin position="289"/>
        <end position="351"/>
    </location>
</feature>
<dbReference type="AlphaFoldDB" id="A0A2V1K7J2"/>
<keyword evidence="3" id="KW-1185">Reference proteome</keyword>
<comment type="caution">
    <text evidence="2">The sequence shown here is derived from an EMBL/GenBank/DDBJ whole genome shotgun (WGS) entry which is preliminary data.</text>
</comment>
<evidence type="ECO:0008006" key="4">
    <source>
        <dbReference type="Google" id="ProtNLM"/>
    </source>
</evidence>
<reference evidence="3" key="1">
    <citation type="submission" date="2018-05" db="EMBL/GenBank/DDBJ databases">
        <authorList>
            <person name="Li Y."/>
        </authorList>
    </citation>
    <scope>NUCLEOTIDE SEQUENCE [LARGE SCALE GENOMIC DNA]</scope>
    <source>
        <strain evidence="3">sk1b4</strain>
    </source>
</reference>
<dbReference type="EMBL" id="QETB01000001">
    <property type="protein sequence ID" value="PWF27073.1"/>
    <property type="molecule type" value="Genomic_DNA"/>
</dbReference>
<evidence type="ECO:0000256" key="1">
    <source>
        <dbReference type="SAM" id="MobiDB-lite"/>
    </source>
</evidence>
<gene>
    <name evidence="2" type="ORF">DD236_01300</name>
</gene>
<organism evidence="2 3">
    <name type="scientific">Ancrocorticia populi</name>
    <dbReference type="NCBI Taxonomy" id="2175228"/>
    <lineage>
        <taxon>Bacteria</taxon>
        <taxon>Bacillati</taxon>
        <taxon>Actinomycetota</taxon>
        <taxon>Actinomycetes</taxon>
        <taxon>Actinomycetales</taxon>
        <taxon>Actinomycetaceae</taxon>
        <taxon>Ancrocorticia</taxon>
    </lineage>
</organism>
<name>A0A2V1K7J2_9ACTO</name>
<feature type="compositionally biased region" description="Polar residues" evidence="1">
    <location>
        <begin position="163"/>
        <end position="189"/>
    </location>
</feature>
<evidence type="ECO:0000313" key="3">
    <source>
        <dbReference type="Proteomes" id="UP000245283"/>
    </source>
</evidence>
<sequence length="351" mass="39082">MFSSTRRGGIAVPNAVVHNEDLSYVAMALLIKSLAMKPDAPMGYRALQGRGLGESATRKALRELEEKGFRFRFRVRHEGKWRDWVVSSDSPIAPEDAYQDVVERIEDRGLVGAKIASCSSHPDFKTPAQEPRQNAEKDFARNFRQRGGEDLCLNIQAEVSEARQTTAQSHRDSNTSSLRSEVSITNQPDETAAPDVPDQGLVGNIARPSQEAAPSVRRLDEAEQGLVDRMVPTPMRHVLDGSSARRIATALQQCVADGWSEREVYNRLNNNPLPEKFAAGLVIHRVEAIRDTNPPKKKLPVPAPSPSRGGDSQPGPGQETRLRTTPSPEFFEELRRQYPSLNRHPNVRSRR</sequence>
<dbReference type="Proteomes" id="UP000245283">
    <property type="component" value="Unassembled WGS sequence"/>
</dbReference>
<feature type="region of interest" description="Disordered" evidence="1">
    <location>
        <begin position="163"/>
        <end position="219"/>
    </location>
</feature>
<proteinExistence type="predicted"/>